<accession>A0ABN9R4G6</accession>
<protein>
    <submittedName>
        <fullName evidence="2">Uncharacterized protein</fullName>
    </submittedName>
</protein>
<feature type="compositionally biased region" description="Low complexity" evidence="1">
    <location>
        <begin position="172"/>
        <end position="186"/>
    </location>
</feature>
<feature type="region of interest" description="Disordered" evidence="1">
    <location>
        <begin position="137"/>
        <end position="213"/>
    </location>
</feature>
<feature type="compositionally biased region" description="Low complexity" evidence="1">
    <location>
        <begin position="202"/>
        <end position="213"/>
    </location>
</feature>
<comment type="caution">
    <text evidence="2">The sequence shown here is derived from an EMBL/GenBank/DDBJ whole genome shotgun (WGS) entry which is preliminary data.</text>
</comment>
<gene>
    <name evidence="2" type="ORF">PCOR1329_LOCUS17507</name>
</gene>
<dbReference type="EMBL" id="CAUYUJ010005446">
    <property type="protein sequence ID" value="CAK0813675.1"/>
    <property type="molecule type" value="Genomic_DNA"/>
</dbReference>
<sequence>MMRQGMLKELAALVAELVRLSEGSADDAASSPSISAEGSGPDLAAWWRDVAMQLSPLLEMLERVVPGVEAEVEKRDTTTPDEVKALLPRSVLGLLPAPRPFVLRTLRGSEFAHLACEHCLVGCLAEGPLGDLWEEEDAEGAPTKPAAKPKKAKPAKADKSATTSQDRGGSAGASSRSRAQASPESAGGRRTRRASPPDDAKGGSSSAGAAAAPATLQQQLEAAAAAGVDVAALMKQLQAQATRV</sequence>
<evidence type="ECO:0000256" key="1">
    <source>
        <dbReference type="SAM" id="MobiDB-lite"/>
    </source>
</evidence>
<organism evidence="2 3">
    <name type="scientific">Prorocentrum cordatum</name>
    <dbReference type="NCBI Taxonomy" id="2364126"/>
    <lineage>
        <taxon>Eukaryota</taxon>
        <taxon>Sar</taxon>
        <taxon>Alveolata</taxon>
        <taxon>Dinophyceae</taxon>
        <taxon>Prorocentrales</taxon>
        <taxon>Prorocentraceae</taxon>
        <taxon>Prorocentrum</taxon>
    </lineage>
</organism>
<dbReference type="Proteomes" id="UP001189429">
    <property type="component" value="Unassembled WGS sequence"/>
</dbReference>
<name>A0ABN9R4G6_9DINO</name>
<evidence type="ECO:0000313" key="3">
    <source>
        <dbReference type="Proteomes" id="UP001189429"/>
    </source>
</evidence>
<keyword evidence="3" id="KW-1185">Reference proteome</keyword>
<reference evidence="2" key="1">
    <citation type="submission" date="2023-10" db="EMBL/GenBank/DDBJ databases">
        <authorList>
            <person name="Chen Y."/>
            <person name="Shah S."/>
            <person name="Dougan E. K."/>
            <person name="Thang M."/>
            <person name="Chan C."/>
        </authorList>
    </citation>
    <scope>NUCLEOTIDE SEQUENCE [LARGE SCALE GENOMIC DNA]</scope>
</reference>
<evidence type="ECO:0000313" key="2">
    <source>
        <dbReference type="EMBL" id="CAK0813675.1"/>
    </source>
</evidence>
<proteinExistence type="predicted"/>